<evidence type="ECO:0000313" key="6">
    <source>
        <dbReference type="Proteomes" id="UP000649617"/>
    </source>
</evidence>
<dbReference type="Proteomes" id="UP000649617">
    <property type="component" value="Unassembled WGS sequence"/>
</dbReference>
<evidence type="ECO:0000256" key="1">
    <source>
        <dbReference type="ARBA" id="ARBA00004141"/>
    </source>
</evidence>
<proteinExistence type="predicted"/>
<evidence type="ECO:0000256" key="4">
    <source>
        <dbReference type="ARBA" id="ARBA00023136"/>
    </source>
</evidence>
<gene>
    <name evidence="5" type="primary">Cacna1h</name>
    <name evidence="5" type="ORF">SPIL2461_LOCUS3805</name>
</gene>
<dbReference type="Gene3D" id="1.20.120.350">
    <property type="entry name" value="Voltage-gated potassium channels. Chain C"/>
    <property type="match status" value="1"/>
</dbReference>
<evidence type="ECO:0000313" key="5">
    <source>
        <dbReference type="EMBL" id="CAE7235697.1"/>
    </source>
</evidence>
<keyword evidence="6" id="KW-1185">Reference proteome</keyword>
<dbReference type="EMBL" id="CAJNIZ010004757">
    <property type="protein sequence ID" value="CAE7235697.1"/>
    <property type="molecule type" value="Genomic_DNA"/>
</dbReference>
<evidence type="ECO:0000256" key="3">
    <source>
        <dbReference type="ARBA" id="ARBA00022989"/>
    </source>
</evidence>
<feature type="non-terminal residue" evidence="5">
    <location>
        <position position="58"/>
    </location>
</feature>
<keyword evidence="2" id="KW-0812">Transmembrane</keyword>
<evidence type="ECO:0000256" key="2">
    <source>
        <dbReference type="ARBA" id="ARBA00022692"/>
    </source>
</evidence>
<feature type="non-terminal residue" evidence="5">
    <location>
        <position position="1"/>
    </location>
</feature>
<keyword evidence="4" id="KW-0472">Membrane</keyword>
<sequence>VMDPWFERLTLTMVLLNAVEMALDVELNRNQFYQTGVSPVFVVSQNLFCVFFLAELLI</sequence>
<accession>A0A812KW44</accession>
<comment type="caution">
    <text evidence="5">The sequence shown here is derived from an EMBL/GenBank/DDBJ whole genome shotgun (WGS) entry which is preliminary data.</text>
</comment>
<dbReference type="InterPro" id="IPR027359">
    <property type="entry name" value="Volt_channel_dom_sf"/>
</dbReference>
<organism evidence="5 6">
    <name type="scientific">Symbiodinium pilosum</name>
    <name type="common">Dinoflagellate</name>
    <dbReference type="NCBI Taxonomy" id="2952"/>
    <lineage>
        <taxon>Eukaryota</taxon>
        <taxon>Sar</taxon>
        <taxon>Alveolata</taxon>
        <taxon>Dinophyceae</taxon>
        <taxon>Suessiales</taxon>
        <taxon>Symbiodiniaceae</taxon>
        <taxon>Symbiodinium</taxon>
    </lineage>
</organism>
<comment type="subcellular location">
    <subcellularLocation>
        <location evidence="1">Membrane</location>
        <topology evidence="1">Multi-pass membrane protein</topology>
    </subcellularLocation>
</comment>
<keyword evidence="3" id="KW-1133">Transmembrane helix</keyword>
<name>A0A812KW44_SYMPI</name>
<dbReference type="GO" id="GO:0016020">
    <property type="term" value="C:membrane"/>
    <property type="evidence" value="ECO:0007669"/>
    <property type="project" value="UniProtKB-SubCell"/>
</dbReference>
<dbReference type="AlphaFoldDB" id="A0A812KW44"/>
<protein>
    <submittedName>
        <fullName evidence="5">Cacna1h protein</fullName>
    </submittedName>
</protein>
<reference evidence="5" key="1">
    <citation type="submission" date="2021-02" db="EMBL/GenBank/DDBJ databases">
        <authorList>
            <person name="Dougan E. K."/>
            <person name="Rhodes N."/>
            <person name="Thang M."/>
            <person name="Chan C."/>
        </authorList>
    </citation>
    <scope>NUCLEOTIDE SEQUENCE</scope>
</reference>